<evidence type="ECO:0000313" key="3">
    <source>
        <dbReference type="Proteomes" id="UP001254075"/>
    </source>
</evidence>
<dbReference type="Proteomes" id="UP001254075">
    <property type="component" value="Unassembled WGS sequence"/>
</dbReference>
<organism evidence="2 3">
    <name type="scientific">Levilactobacillus namurensis</name>
    <dbReference type="NCBI Taxonomy" id="380393"/>
    <lineage>
        <taxon>Bacteria</taxon>
        <taxon>Bacillati</taxon>
        <taxon>Bacillota</taxon>
        <taxon>Bacilli</taxon>
        <taxon>Lactobacillales</taxon>
        <taxon>Lactobacillaceae</taxon>
        <taxon>Levilactobacillus</taxon>
    </lineage>
</organism>
<evidence type="ECO:0000259" key="1">
    <source>
        <dbReference type="Pfam" id="PF13274"/>
    </source>
</evidence>
<feature type="domain" description="Antitoxin SocA-like Panacea" evidence="1">
    <location>
        <begin position="53"/>
        <end position="118"/>
    </location>
</feature>
<dbReference type="AlphaFoldDB" id="A0AAW8W5Y0"/>
<protein>
    <submittedName>
        <fullName evidence="2">DUF4065 domain-containing protein</fullName>
    </submittedName>
</protein>
<gene>
    <name evidence="2" type="ORF">RI532_04420</name>
</gene>
<comment type="caution">
    <text evidence="2">The sequence shown here is derived from an EMBL/GenBank/DDBJ whole genome shotgun (WGS) entry which is preliminary data.</text>
</comment>
<dbReference type="Pfam" id="PF13274">
    <property type="entry name" value="SocA_Panacea"/>
    <property type="match status" value="1"/>
</dbReference>
<evidence type="ECO:0000313" key="2">
    <source>
        <dbReference type="EMBL" id="MDT7013671.1"/>
    </source>
</evidence>
<proteinExistence type="predicted"/>
<reference evidence="2" key="1">
    <citation type="submission" date="2023-08" db="EMBL/GenBank/DDBJ databases">
        <authorList>
            <person name="Page C.A."/>
            <person name="Perez-Diaz I.M."/>
        </authorList>
    </citation>
    <scope>NUCLEOTIDE SEQUENCE</scope>
    <source>
        <strain evidence="2">3.8.38</strain>
    </source>
</reference>
<accession>A0AAW8W5Y0</accession>
<dbReference type="RefSeq" id="WP_024747212.1">
    <property type="nucleotide sequence ID" value="NZ_JAVLAM010000001.1"/>
</dbReference>
<sequence length="143" mass="17100">MTVDALTKHIIGIARQYDIPVTNLQLQKVLFFTLKQALNQQLLNELAIEKNYDRPFEVWRYGPVEREIYEKYKVYGADSITERGTENSEYRVLKSVILQFLQWDPFELIHISHQEKFWRQHETHLIGWRSQISYTLDDVAVED</sequence>
<dbReference type="EMBL" id="JAVLAM010000001">
    <property type="protein sequence ID" value="MDT7013671.1"/>
    <property type="molecule type" value="Genomic_DNA"/>
</dbReference>
<dbReference type="InterPro" id="IPR025272">
    <property type="entry name" value="SocA_Panacea"/>
</dbReference>
<name>A0AAW8W5Y0_9LACO</name>